<dbReference type="InterPro" id="IPR013096">
    <property type="entry name" value="Cupin_2"/>
</dbReference>
<dbReference type="PANTHER" id="PTHR35848">
    <property type="entry name" value="OXALATE-BINDING PROTEIN"/>
    <property type="match status" value="1"/>
</dbReference>
<accession>A0A1B7L5S9</accession>
<dbReference type="AlphaFoldDB" id="A0A1B7L5S9"/>
<evidence type="ECO:0000259" key="2">
    <source>
        <dbReference type="Pfam" id="PF07883"/>
    </source>
</evidence>
<reference evidence="4" key="1">
    <citation type="submission" date="2016-05" db="EMBL/GenBank/DDBJ databases">
        <authorList>
            <person name="Behera P."/>
            <person name="Vaishampayan P."/>
            <person name="Singh N."/>
            <person name="Raina V."/>
            <person name="Suar M."/>
            <person name="Pattnaik A."/>
            <person name="Rastogi G."/>
        </authorList>
    </citation>
    <scope>NUCLEOTIDE SEQUENCE [LARGE SCALE GENOMIC DNA]</scope>
    <source>
        <strain evidence="4">MP23</strain>
    </source>
</reference>
<dbReference type="RefSeq" id="WP_064596750.1">
    <property type="nucleotide sequence ID" value="NZ_JBDJAE010000030.1"/>
</dbReference>
<sequence>MERPAMICHWESVESSDSPGYPDSPEHFSLGVPLGRMLGLTRLGIHHERLLPGRRTSYPHAESAEEEFIYVIEGTPDAWINGQLYRLQPGDAVGFPAGTGICHTFINNTQALVCLLVVGEANKAENRIYYPLNPDYAATRTDRWLNPPEQVFGSHDGKPSQKSKH</sequence>
<dbReference type="InterPro" id="IPR051610">
    <property type="entry name" value="GPI/OXD"/>
</dbReference>
<dbReference type="GO" id="GO:0046872">
    <property type="term" value="F:metal ion binding"/>
    <property type="evidence" value="ECO:0007669"/>
    <property type="project" value="UniProtKB-KW"/>
</dbReference>
<dbReference type="CDD" id="cd02224">
    <property type="entry name" value="cupin_SPO2919-like"/>
    <property type="match status" value="1"/>
</dbReference>
<keyword evidence="4" id="KW-1185">Reference proteome</keyword>
<dbReference type="InterPro" id="IPR014710">
    <property type="entry name" value="RmlC-like_jellyroll"/>
</dbReference>
<feature type="domain" description="Cupin type-2" evidence="2">
    <location>
        <begin position="47"/>
        <end position="118"/>
    </location>
</feature>
<organism evidence="3 4">
    <name type="scientific">Mangrovibacter phragmitis</name>
    <dbReference type="NCBI Taxonomy" id="1691903"/>
    <lineage>
        <taxon>Bacteria</taxon>
        <taxon>Pseudomonadati</taxon>
        <taxon>Pseudomonadota</taxon>
        <taxon>Gammaproteobacteria</taxon>
        <taxon>Enterobacterales</taxon>
        <taxon>Enterobacteriaceae</taxon>
        <taxon>Mangrovibacter</taxon>
    </lineage>
</organism>
<name>A0A1B7L5S9_9ENTR</name>
<evidence type="ECO:0000313" key="3">
    <source>
        <dbReference type="EMBL" id="OAT77541.1"/>
    </source>
</evidence>
<evidence type="ECO:0000256" key="1">
    <source>
        <dbReference type="ARBA" id="ARBA00022723"/>
    </source>
</evidence>
<dbReference type="Pfam" id="PF07883">
    <property type="entry name" value="Cupin_2"/>
    <property type="match status" value="1"/>
</dbReference>
<proteinExistence type="predicted"/>
<dbReference type="OrthoDB" id="116921at2"/>
<dbReference type="InterPro" id="IPR011051">
    <property type="entry name" value="RmlC_Cupin_sf"/>
</dbReference>
<gene>
    <name evidence="3" type="ORF">A9B99_21070</name>
</gene>
<dbReference type="Proteomes" id="UP000078225">
    <property type="component" value="Unassembled WGS sequence"/>
</dbReference>
<dbReference type="STRING" id="1691903.A9B99_21070"/>
<dbReference type="SUPFAM" id="SSF51182">
    <property type="entry name" value="RmlC-like cupins"/>
    <property type="match status" value="1"/>
</dbReference>
<evidence type="ECO:0000313" key="4">
    <source>
        <dbReference type="Proteomes" id="UP000078225"/>
    </source>
</evidence>
<dbReference type="Gene3D" id="2.60.120.10">
    <property type="entry name" value="Jelly Rolls"/>
    <property type="match status" value="1"/>
</dbReference>
<dbReference type="PANTHER" id="PTHR35848:SF9">
    <property type="entry name" value="SLL1358 PROTEIN"/>
    <property type="match status" value="1"/>
</dbReference>
<protein>
    <submittedName>
        <fullName evidence="3">Cupin</fullName>
    </submittedName>
</protein>
<dbReference type="EMBL" id="LYRP01000007">
    <property type="protein sequence ID" value="OAT77541.1"/>
    <property type="molecule type" value="Genomic_DNA"/>
</dbReference>
<comment type="caution">
    <text evidence="3">The sequence shown here is derived from an EMBL/GenBank/DDBJ whole genome shotgun (WGS) entry which is preliminary data.</text>
</comment>
<keyword evidence="1" id="KW-0479">Metal-binding</keyword>